<name>A0AAI9NYS3_9FIRM</name>
<dbReference type="Pfam" id="PF01381">
    <property type="entry name" value="HTH_3"/>
    <property type="match status" value="1"/>
</dbReference>
<evidence type="ECO:0000313" key="3">
    <source>
        <dbReference type="Proteomes" id="UP000660047"/>
    </source>
</evidence>
<dbReference type="RefSeq" id="WP_156327933.1">
    <property type="nucleotide sequence ID" value="NZ_BLYL01000013.1"/>
</dbReference>
<feature type="domain" description="HTH cro/C1-type" evidence="1">
    <location>
        <begin position="18"/>
        <end position="73"/>
    </location>
</feature>
<proteinExistence type="predicted"/>
<protein>
    <recommendedName>
        <fullName evidence="1">HTH cro/C1-type domain-containing protein</fullName>
    </recommendedName>
</protein>
<accession>A0AAI9NYS3</accession>
<dbReference type="Gene3D" id="1.10.260.40">
    <property type="entry name" value="lambda repressor-like DNA-binding domains"/>
    <property type="match status" value="1"/>
</dbReference>
<organism evidence="2 3">
    <name type="scientific">Coprococcus eutactus</name>
    <dbReference type="NCBI Taxonomy" id="33043"/>
    <lineage>
        <taxon>Bacteria</taxon>
        <taxon>Bacillati</taxon>
        <taxon>Bacillota</taxon>
        <taxon>Clostridia</taxon>
        <taxon>Lachnospirales</taxon>
        <taxon>Lachnospiraceae</taxon>
        <taxon>Coprococcus</taxon>
    </lineage>
</organism>
<dbReference type="InterPro" id="IPR001387">
    <property type="entry name" value="Cro/C1-type_HTH"/>
</dbReference>
<dbReference type="CDD" id="cd00093">
    <property type="entry name" value="HTH_XRE"/>
    <property type="match status" value="1"/>
</dbReference>
<evidence type="ECO:0000259" key="1">
    <source>
        <dbReference type="PROSITE" id="PS50943"/>
    </source>
</evidence>
<comment type="caution">
    <text evidence="2">The sequence shown here is derived from an EMBL/GenBank/DDBJ whole genome shotgun (WGS) entry which is preliminary data.</text>
</comment>
<evidence type="ECO:0000313" key="2">
    <source>
        <dbReference type="EMBL" id="GFO95088.1"/>
    </source>
</evidence>
<dbReference type="InterPro" id="IPR010982">
    <property type="entry name" value="Lambda_DNA-bd_dom_sf"/>
</dbReference>
<dbReference type="SUPFAM" id="SSF47413">
    <property type="entry name" value="lambda repressor-like DNA-binding domains"/>
    <property type="match status" value="1"/>
</dbReference>
<dbReference type="PROSITE" id="PS50943">
    <property type="entry name" value="HTH_CROC1"/>
    <property type="match status" value="1"/>
</dbReference>
<dbReference type="Proteomes" id="UP000660047">
    <property type="component" value="Unassembled WGS sequence"/>
</dbReference>
<dbReference type="EMBL" id="BLYL01000013">
    <property type="protein sequence ID" value="GFO95088.1"/>
    <property type="molecule type" value="Genomic_DNA"/>
</dbReference>
<gene>
    <name evidence="2" type="ORF">COEU31_21340</name>
</gene>
<reference evidence="2" key="1">
    <citation type="submission" date="2020-06" db="EMBL/GenBank/DDBJ databases">
        <title>Characterization of fructooligosaccharide metabolism and fructooligosaccharide-degrading enzymes in human commensal butyrate producers.</title>
        <authorList>
            <person name="Tanno H."/>
            <person name="Fujii T."/>
            <person name="Hirano K."/>
            <person name="Maeno S."/>
            <person name="Tonozuka T."/>
            <person name="Sakamoto M."/>
            <person name="Ohkuma M."/>
            <person name="Tochio T."/>
            <person name="Endo A."/>
        </authorList>
    </citation>
    <scope>NUCLEOTIDE SEQUENCE</scope>
    <source>
        <strain evidence="2">JCM 31265</strain>
    </source>
</reference>
<sequence length="126" mass="14201">MTQNNFPMIDLCATGKRIKEVREQKGITVKALQAFLGFNEPVSIYKWQRGECLPTFDNMYAMACLFGVGIDDLLVGNRQEVVFVCAPWRALTGVIYLWGRTSVPIKYLINGGSVLQLYLYVSINLS</sequence>
<dbReference type="SMART" id="SM00530">
    <property type="entry name" value="HTH_XRE"/>
    <property type="match status" value="1"/>
</dbReference>
<dbReference type="GO" id="GO:0003677">
    <property type="term" value="F:DNA binding"/>
    <property type="evidence" value="ECO:0007669"/>
    <property type="project" value="InterPro"/>
</dbReference>
<dbReference type="AlphaFoldDB" id="A0AAI9NYS3"/>